<evidence type="ECO:0000256" key="2">
    <source>
        <dbReference type="ARBA" id="ARBA00022679"/>
    </source>
</evidence>
<evidence type="ECO:0000256" key="6">
    <source>
        <dbReference type="ARBA" id="ARBA00023277"/>
    </source>
</evidence>
<comment type="caution">
    <text evidence="9">The sequence shown here is derived from an EMBL/GenBank/DDBJ whole genome shotgun (WGS) entry which is preliminary data.</text>
</comment>
<evidence type="ECO:0008006" key="11">
    <source>
        <dbReference type="Google" id="ProtNLM"/>
    </source>
</evidence>
<evidence type="ECO:0000256" key="5">
    <source>
        <dbReference type="ARBA" id="ARBA00022840"/>
    </source>
</evidence>
<name>A0ABN3GII8_9ACTN</name>
<sequence length="496" mass="48272">MTSTTPDPSTSAPPGPRFVVLADDLTSAAEAAGHLADTGRAASVVLDLDDPSATDGDSWPCVDLDSRHLPPDEAALRHRRATTRLLTPARSHPLGIYKTMDSSLRGNWPAELAAVMRASGRSVAVVAPACPAYGRHTVGGHQYAGGVPVHRGPAGRDPVRPVADSSVLAPLSGEGLRVTAVAPTADALAAGLAAALASPAPPAGDTTPGRALVVDAATNEDLDRIAAAVAGHLGEVVLCGSPGLWEAVVPPGPGRAPAPAPVTGPVAASVTGSAAGAGAASLAGAAPAPVTGPVAASVTGPVAASVAASVAGSAPAPVTGPVAGAVAGAASVAGPDGRALVLVGSRHPTTREQLDRLGEDGVPVLATTDLAGRPDPAGHLTRLLGTHSAVALTTPEALADGPEAAARHLRELASLGAACARALPGLGLVLSGGDTAREVCEVLGAPALHAVGTLAPGIPLGVLSGARPHPVISKAGGFGDPETLIAAVAALTRRTA</sequence>
<evidence type="ECO:0000313" key="9">
    <source>
        <dbReference type="EMBL" id="GAA2352243.1"/>
    </source>
</evidence>
<feature type="domain" description="Four-carbon acid sugar kinase nucleotide binding" evidence="8">
    <location>
        <begin position="340"/>
        <end position="484"/>
    </location>
</feature>
<keyword evidence="10" id="KW-1185">Reference proteome</keyword>
<proteinExistence type="inferred from homology"/>
<accession>A0ABN3GII8</accession>
<dbReference type="Pfam" id="PF17042">
    <property type="entry name" value="NBD_C"/>
    <property type="match status" value="1"/>
</dbReference>
<dbReference type="Proteomes" id="UP001500253">
    <property type="component" value="Unassembled WGS sequence"/>
</dbReference>
<keyword evidence="6" id="KW-0119">Carbohydrate metabolism</keyword>
<dbReference type="InterPro" id="IPR031475">
    <property type="entry name" value="NBD_C"/>
</dbReference>
<dbReference type="SUPFAM" id="SSF142764">
    <property type="entry name" value="YgbK-like"/>
    <property type="match status" value="2"/>
</dbReference>
<dbReference type="InterPro" id="IPR037051">
    <property type="entry name" value="4-carb_acid_sugar_kinase_N_sf"/>
</dbReference>
<evidence type="ECO:0000256" key="1">
    <source>
        <dbReference type="ARBA" id="ARBA00005715"/>
    </source>
</evidence>
<gene>
    <name evidence="9" type="ORF">GCM10010246_46100</name>
</gene>
<keyword evidence="4" id="KW-0418">Kinase</keyword>
<dbReference type="Pfam" id="PF07005">
    <property type="entry name" value="SBD_N"/>
    <property type="match status" value="1"/>
</dbReference>
<comment type="similarity">
    <text evidence="1">Belongs to the four-carbon acid sugar kinase family.</text>
</comment>
<dbReference type="Gene3D" id="3.40.50.10840">
    <property type="entry name" value="Putative sugar-binding, N-terminal domain"/>
    <property type="match status" value="1"/>
</dbReference>
<reference evidence="9 10" key="1">
    <citation type="journal article" date="2019" name="Int. J. Syst. Evol. Microbiol.">
        <title>The Global Catalogue of Microorganisms (GCM) 10K type strain sequencing project: providing services to taxonomists for standard genome sequencing and annotation.</title>
        <authorList>
            <consortium name="The Broad Institute Genomics Platform"/>
            <consortium name="The Broad Institute Genome Sequencing Center for Infectious Disease"/>
            <person name="Wu L."/>
            <person name="Ma J."/>
        </authorList>
    </citation>
    <scope>NUCLEOTIDE SEQUENCE [LARGE SCALE GENOMIC DNA]</scope>
    <source>
        <strain evidence="9 10">JCM 4316</strain>
    </source>
</reference>
<evidence type="ECO:0000259" key="7">
    <source>
        <dbReference type="Pfam" id="PF07005"/>
    </source>
</evidence>
<dbReference type="EMBL" id="BAAASD010000020">
    <property type="protein sequence ID" value="GAA2352243.1"/>
    <property type="molecule type" value="Genomic_DNA"/>
</dbReference>
<evidence type="ECO:0000313" key="10">
    <source>
        <dbReference type="Proteomes" id="UP001500253"/>
    </source>
</evidence>
<feature type="domain" description="Four-carbon acid sugar kinase N-terminal" evidence="7">
    <location>
        <begin position="19"/>
        <end position="247"/>
    </location>
</feature>
<evidence type="ECO:0000259" key="8">
    <source>
        <dbReference type="Pfam" id="PF17042"/>
    </source>
</evidence>
<dbReference type="Gene3D" id="3.40.980.20">
    <property type="entry name" value="Four-carbon acid sugar kinase, nucleotide binding domain"/>
    <property type="match status" value="1"/>
</dbReference>
<protein>
    <recommendedName>
        <fullName evidence="11">4-hydroxythreonine-4-phosphate dehydrogenase</fullName>
    </recommendedName>
</protein>
<evidence type="ECO:0000256" key="3">
    <source>
        <dbReference type="ARBA" id="ARBA00022741"/>
    </source>
</evidence>
<keyword evidence="5" id="KW-0067">ATP-binding</keyword>
<organism evidence="9 10">
    <name type="scientific">Streptomyces cuspidosporus</name>
    <dbReference type="NCBI Taxonomy" id="66882"/>
    <lineage>
        <taxon>Bacteria</taxon>
        <taxon>Bacillati</taxon>
        <taxon>Actinomycetota</taxon>
        <taxon>Actinomycetes</taxon>
        <taxon>Kitasatosporales</taxon>
        <taxon>Streptomycetaceae</taxon>
        <taxon>Streptomyces</taxon>
    </lineage>
</organism>
<keyword evidence="2" id="KW-0808">Transferase</keyword>
<keyword evidence="3" id="KW-0547">Nucleotide-binding</keyword>
<dbReference type="RefSeq" id="WP_346176307.1">
    <property type="nucleotide sequence ID" value="NZ_BAAASD010000020.1"/>
</dbReference>
<dbReference type="InterPro" id="IPR010737">
    <property type="entry name" value="4-carb_acid_sugar_kinase_N"/>
</dbReference>
<evidence type="ECO:0000256" key="4">
    <source>
        <dbReference type="ARBA" id="ARBA00022777"/>
    </source>
</evidence>
<dbReference type="InterPro" id="IPR042213">
    <property type="entry name" value="NBD_C_sf"/>
</dbReference>